<dbReference type="AlphaFoldDB" id="A0A510UQW7"/>
<sequence length="338" mass="33945">MATDMVVGGVLGAAGGVIGKAVAPIAKTLAASVSNSVRTATAKAGGAVASAARKAGDAVKTVAKRATSTARSAGSKAASSADDALEGGACALMSFAADTRVLLADGTTKPIAEIEVGDEVLAADPVDGTQAGKPVEAVHVHDDALVDLVVDGAVLRTSEDYPFWSVTDQQFERADHLTPGEEVLTATGTTATIDGLDVANSRYAPAHNLTITDLHTYYVLAGNTATLVHNCGQAAEAAGGGARSVVASTDVVTTPSAMDGLTASQVDDLARNAGYEVLPGRAGAANPATRYYAPGTNRSVGFRVLPEGVTGQSGVKAGPYLRFFGGPNAGQRIPLEAL</sequence>
<reference evidence="2 3" key="1">
    <citation type="submission" date="2019-07" db="EMBL/GenBank/DDBJ databases">
        <title>Whole genome shotgun sequence of Cellulomonas persica NBRC 101101.</title>
        <authorList>
            <person name="Hosoyama A."/>
            <person name="Uohara A."/>
            <person name="Ohji S."/>
            <person name="Ichikawa N."/>
        </authorList>
    </citation>
    <scope>NUCLEOTIDE SEQUENCE [LARGE SCALE GENOMIC DNA]</scope>
    <source>
        <strain evidence="2 3">NBRC 101101</strain>
    </source>
</reference>
<dbReference type="CDD" id="cd00081">
    <property type="entry name" value="Hint"/>
    <property type="match status" value="1"/>
</dbReference>
<evidence type="ECO:0000313" key="2">
    <source>
        <dbReference type="EMBL" id="GEK17052.1"/>
    </source>
</evidence>
<dbReference type="PROSITE" id="PS50817">
    <property type="entry name" value="INTEIN_N_TER"/>
    <property type="match status" value="1"/>
</dbReference>
<proteinExistence type="predicted"/>
<dbReference type="SMART" id="SM00306">
    <property type="entry name" value="HintN"/>
    <property type="match status" value="1"/>
</dbReference>
<dbReference type="OrthoDB" id="5150353at2"/>
<accession>A0A510UQW7</accession>
<keyword evidence="3" id="KW-1185">Reference proteome</keyword>
<dbReference type="InterPro" id="IPR006141">
    <property type="entry name" value="Intein_N"/>
</dbReference>
<dbReference type="Gene3D" id="2.170.16.10">
    <property type="entry name" value="Hedgehog/Intein (Hint) domain"/>
    <property type="match status" value="1"/>
</dbReference>
<dbReference type="InterPro" id="IPR003587">
    <property type="entry name" value="Hint_dom_N"/>
</dbReference>
<dbReference type="InterPro" id="IPR030934">
    <property type="entry name" value="Intein_C"/>
</dbReference>
<protein>
    <recommendedName>
        <fullName evidence="1">Hint domain-containing protein</fullName>
    </recommendedName>
</protein>
<gene>
    <name evidence="2" type="ORF">CPE01_07850</name>
</gene>
<dbReference type="Pfam" id="PF07591">
    <property type="entry name" value="PT-HINT"/>
    <property type="match status" value="1"/>
</dbReference>
<comment type="caution">
    <text evidence="2">The sequence shown here is derived from an EMBL/GenBank/DDBJ whole genome shotgun (WGS) entry which is preliminary data.</text>
</comment>
<dbReference type="RefSeq" id="WP_146805335.1">
    <property type="nucleotide sequence ID" value="NZ_BJUA01000003.1"/>
</dbReference>
<dbReference type="SUPFAM" id="SSF51294">
    <property type="entry name" value="Hedgehog/intein (Hint) domain"/>
    <property type="match status" value="1"/>
</dbReference>
<evidence type="ECO:0000259" key="1">
    <source>
        <dbReference type="SMART" id="SM00306"/>
    </source>
</evidence>
<dbReference type="GO" id="GO:0016539">
    <property type="term" value="P:intein-mediated protein splicing"/>
    <property type="evidence" value="ECO:0007669"/>
    <property type="project" value="InterPro"/>
</dbReference>
<dbReference type="EMBL" id="BJUA01000003">
    <property type="protein sequence ID" value="GEK17052.1"/>
    <property type="molecule type" value="Genomic_DNA"/>
</dbReference>
<name>A0A510UQW7_9CELL</name>
<dbReference type="NCBIfam" id="TIGR01443">
    <property type="entry name" value="intein_Cterm"/>
    <property type="match status" value="1"/>
</dbReference>
<feature type="domain" description="Hint" evidence="1">
    <location>
        <begin position="92"/>
        <end position="187"/>
    </location>
</feature>
<organism evidence="2 3">
    <name type="scientific">Cellulomonas persica</name>
    <dbReference type="NCBI Taxonomy" id="76861"/>
    <lineage>
        <taxon>Bacteria</taxon>
        <taxon>Bacillati</taxon>
        <taxon>Actinomycetota</taxon>
        <taxon>Actinomycetes</taxon>
        <taxon>Micrococcales</taxon>
        <taxon>Cellulomonadaceae</taxon>
        <taxon>Cellulomonas</taxon>
    </lineage>
</organism>
<dbReference type="InterPro" id="IPR036844">
    <property type="entry name" value="Hint_dom_sf"/>
</dbReference>
<evidence type="ECO:0000313" key="3">
    <source>
        <dbReference type="Proteomes" id="UP000321386"/>
    </source>
</evidence>
<dbReference type="Proteomes" id="UP000321386">
    <property type="component" value="Unassembled WGS sequence"/>
</dbReference>